<dbReference type="Pfam" id="PF10294">
    <property type="entry name" value="Methyltransf_16"/>
    <property type="match status" value="1"/>
</dbReference>
<proteinExistence type="predicted"/>
<evidence type="ECO:0000313" key="2">
    <source>
        <dbReference type="Proteomes" id="UP001153365"/>
    </source>
</evidence>
<keyword evidence="1" id="KW-0808">Transferase</keyword>
<dbReference type="EMBL" id="CALTRL010002824">
    <property type="protein sequence ID" value="CAH7676849.1"/>
    <property type="molecule type" value="Genomic_DNA"/>
</dbReference>
<dbReference type="PANTHER" id="PTHR14614:SF130">
    <property type="entry name" value="PROTEIN-LYSINE N-METHYLTRANSFERASE EEF2KMT"/>
    <property type="match status" value="1"/>
</dbReference>
<dbReference type="AlphaFoldDB" id="A0AAV0B104"/>
<dbReference type="GO" id="GO:0008757">
    <property type="term" value="F:S-adenosylmethionine-dependent methyltransferase activity"/>
    <property type="evidence" value="ECO:0007669"/>
    <property type="project" value="UniProtKB-ARBA"/>
</dbReference>
<keyword evidence="2" id="KW-1185">Reference proteome</keyword>
<dbReference type="InterPro" id="IPR019410">
    <property type="entry name" value="Methyltransf_16"/>
</dbReference>
<organism evidence="1 2">
    <name type="scientific">Phakopsora pachyrhizi</name>
    <name type="common">Asian soybean rust disease fungus</name>
    <dbReference type="NCBI Taxonomy" id="170000"/>
    <lineage>
        <taxon>Eukaryota</taxon>
        <taxon>Fungi</taxon>
        <taxon>Dikarya</taxon>
        <taxon>Basidiomycota</taxon>
        <taxon>Pucciniomycotina</taxon>
        <taxon>Pucciniomycetes</taxon>
        <taxon>Pucciniales</taxon>
        <taxon>Phakopsoraceae</taxon>
        <taxon>Phakopsora</taxon>
    </lineage>
</organism>
<reference evidence="1" key="1">
    <citation type="submission" date="2022-06" db="EMBL/GenBank/DDBJ databases">
        <authorList>
            <consortium name="SYNGENTA / RWTH Aachen University"/>
        </authorList>
    </citation>
    <scope>NUCLEOTIDE SEQUENCE</scope>
</reference>
<name>A0AAV0B104_PHAPC</name>
<dbReference type="SUPFAM" id="SSF53335">
    <property type="entry name" value="S-adenosyl-L-methionine-dependent methyltransferases"/>
    <property type="match status" value="1"/>
</dbReference>
<dbReference type="CDD" id="cd02440">
    <property type="entry name" value="AdoMet_MTases"/>
    <property type="match status" value="1"/>
</dbReference>
<dbReference type="Gene3D" id="3.40.50.150">
    <property type="entry name" value="Vaccinia Virus protein VP39"/>
    <property type="match status" value="1"/>
</dbReference>
<dbReference type="Proteomes" id="UP001153365">
    <property type="component" value="Unassembled WGS sequence"/>
</dbReference>
<keyword evidence="1" id="KW-0489">Methyltransferase</keyword>
<gene>
    <name evidence="1" type="ORF">PPACK8108_LOCUS11952</name>
</gene>
<evidence type="ECO:0000313" key="1">
    <source>
        <dbReference type="EMBL" id="CAH7676849.1"/>
    </source>
</evidence>
<dbReference type="GO" id="GO:0005737">
    <property type="term" value="C:cytoplasm"/>
    <property type="evidence" value="ECO:0007669"/>
    <property type="project" value="TreeGrafter"/>
</dbReference>
<protein>
    <submittedName>
        <fullName evidence="1">Methyltransferase-domain-containing protein</fullName>
    </submittedName>
</protein>
<sequence>MMKESIIATDKHGDLHRLTRLYAALSPASPRQIPSPPFPTSHWLSCGSNQSKLFDLLIQPEDQITQDEIEVGHDWKLAFWKRVVLSIEAGLRELNNPEEEIDERILKFYISLQNQSNKRVRELRRYYYGPLRDPKLWSRIEILENRESIGHGTTGLKSWGASICLANYLILNPHLIENKSILELGSGTGLLGILVHQLDPSKEVHLTDCNPLVLDRLRHNAHLNRAGENLKIDHLDWNTPQISNLKPKFSKPQVVLAADVIYDPDLVLALVDTICYFLQESFDCRSASAMVCSTVRDPETWELFLSVCS</sequence>
<dbReference type="InterPro" id="IPR029063">
    <property type="entry name" value="SAM-dependent_MTases_sf"/>
</dbReference>
<comment type="caution">
    <text evidence="1">The sequence shown here is derived from an EMBL/GenBank/DDBJ whole genome shotgun (WGS) entry which is preliminary data.</text>
</comment>
<dbReference type="GO" id="GO:0032259">
    <property type="term" value="P:methylation"/>
    <property type="evidence" value="ECO:0007669"/>
    <property type="project" value="UniProtKB-KW"/>
</dbReference>
<accession>A0AAV0B104</accession>
<dbReference type="PANTHER" id="PTHR14614">
    <property type="entry name" value="HEPATOCELLULAR CARCINOMA-ASSOCIATED ANTIGEN"/>
    <property type="match status" value="1"/>
</dbReference>